<dbReference type="InterPro" id="IPR002931">
    <property type="entry name" value="Transglutaminase-like"/>
</dbReference>
<sequence>MHYQIAHTTTYSYSQPVTLAPHLVRLRPRCDASQSLQSFSLVVDPKPLGISQITDLDGNAVVKLWFQQELTDRLQIQVLSQVETLRSNPFDYLMEAWALKLPIDYPASLHTQLKPYLSGQTLHYSTSLDPVAVKLAQEIHQATGGDAIAFLSELSQRIHQTCKHTIREFGEPLAPGITWAQRLGSCRDLTVLFMEACRAMGLAARFVSGYEAGDHQATERHLHAWAEVYLPGAGWRGYDPTQGLAVADHHIALVASAAPAYAAPISGTLNRAGAVQSSLKYHLSIQARTDFGLSQFATNA</sequence>
<evidence type="ECO:0000313" key="2">
    <source>
        <dbReference type="EMBL" id="MEP0817933.1"/>
    </source>
</evidence>
<proteinExistence type="predicted"/>
<dbReference type="SUPFAM" id="SSF54001">
    <property type="entry name" value="Cysteine proteinases"/>
    <property type="match status" value="1"/>
</dbReference>
<dbReference type="Gene3D" id="3.10.620.30">
    <property type="match status" value="1"/>
</dbReference>
<protein>
    <submittedName>
        <fullName evidence="2">Transglutaminase family protein</fullName>
    </submittedName>
</protein>
<reference evidence="2 3" key="1">
    <citation type="submission" date="2022-04" db="EMBL/GenBank/DDBJ databases">
        <title>Positive selection, recombination, and allopatry shape intraspecific diversity of widespread and dominant cyanobacteria.</title>
        <authorList>
            <person name="Wei J."/>
            <person name="Shu W."/>
            <person name="Hu C."/>
        </authorList>
    </citation>
    <scope>NUCLEOTIDE SEQUENCE [LARGE SCALE GENOMIC DNA]</scope>
    <source>
        <strain evidence="2 3">GB2-A4</strain>
    </source>
</reference>
<organism evidence="2 3">
    <name type="scientific">Trichocoleus desertorum GB2-A4</name>
    <dbReference type="NCBI Taxonomy" id="2933944"/>
    <lineage>
        <taxon>Bacteria</taxon>
        <taxon>Bacillati</taxon>
        <taxon>Cyanobacteriota</taxon>
        <taxon>Cyanophyceae</taxon>
        <taxon>Leptolyngbyales</taxon>
        <taxon>Trichocoleusaceae</taxon>
        <taxon>Trichocoleus</taxon>
    </lineage>
</organism>
<dbReference type="InterPro" id="IPR013589">
    <property type="entry name" value="Bac_transglu_N"/>
</dbReference>
<evidence type="ECO:0000259" key="1">
    <source>
        <dbReference type="SMART" id="SM00460"/>
    </source>
</evidence>
<dbReference type="Proteomes" id="UP001464891">
    <property type="component" value="Unassembled WGS sequence"/>
</dbReference>
<dbReference type="Pfam" id="PF08379">
    <property type="entry name" value="Bact_transglu_N"/>
    <property type="match status" value="1"/>
</dbReference>
<keyword evidence="3" id="KW-1185">Reference proteome</keyword>
<gene>
    <name evidence="2" type="ORF">NC998_12590</name>
</gene>
<dbReference type="PANTHER" id="PTHR33490">
    <property type="entry name" value="BLR5614 PROTEIN-RELATED"/>
    <property type="match status" value="1"/>
</dbReference>
<dbReference type="PANTHER" id="PTHR33490:SF1">
    <property type="entry name" value="SLL1233 PROTEIN"/>
    <property type="match status" value="1"/>
</dbReference>
<dbReference type="EMBL" id="JAMPKM010000006">
    <property type="protein sequence ID" value="MEP0817933.1"/>
    <property type="molecule type" value="Genomic_DNA"/>
</dbReference>
<comment type="caution">
    <text evidence="2">The sequence shown here is derived from an EMBL/GenBank/DDBJ whole genome shotgun (WGS) entry which is preliminary data.</text>
</comment>
<name>A0ABV0J821_9CYAN</name>
<evidence type="ECO:0000313" key="3">
    <source>
        <dbReference type="Proteomes" id="UP001464891"/>
    </source>
</evidence>
<feature type="domain" description="Transglutaminase-like" evidence="1">
    <location>
        <begin position="178"/>
        <end position="242"/>
    </location>
</feature>
<dbReference type="InterPro" id="IPR038765">
    <property type="entry name" value="Papain-like_cys_pep_sf"/>
</dbReference>
<dbReference type="RefSeq" id="WP_190434936.1">
    <property type="nucleotide sequence ID" value="NZ_JAMPKM010000006.1"/>
</dbReference>
<dbReference type="SMART" id="SM00460">
    <property type="entry name" value="TGc"/>
    <property type="match status" value="1"/>
</dbReference>
<dbReference type="Pfam" id="PF01841">
    <property type="entry name" value="Transglut_core"/>
    <property type="match status" value="1"/>
</dbReference>
<accession>A0ABV0J821</accession>